<evidence type="ECO:0000313" key="11">
    <source>
        <dbReference type="EMBL" id="MBC5716118.1"/>
    </source>
</evidence>
<comment type="function">
    <text evidence="9">This protein specifically catalyzes the removal of signal peptides from prolipoproteins.</text>
</comment>
<keyword evidence="7 9" id="KW-1133">Transmembrane helix</keyword>
<dbReference type="PANTHER" id="PTHR33695">
    <property type="entry name" value="LIPOPROTEIN SIGNAL PEPTIDASE"/>
    <property type="match status" value="1"/>
</dbReference>
<dbReference type="PANTHER" id="PTHR33695:SF1">
    <property type="entry name" value="LIPOPROTEIN SIGNAL PEPTIDASE"/>
    <property type="match status" value="1"/>
</dbReference>
<feature type="transmembrane region" description="Helical" evidence="9">
    <location>
        <begin position="83"/>
        <end position="101"/>
    </location>
</feature>
<evidence type="ECO:0000256" key="9">
    <source>
        <dbReference type="HAMAP-Rule" id="MF_00161"/>
    </source>
</evidence>
<comment type="pathway">
    <text evidence="9">Protein modification; lipoprotein biosynthesis (signal peptide cleavage).</text>
</comment>
<name>A0A8J6M321_9FIRM</name>
<comment type="caution">
    <text evidence="11">The sequence shown here is derived from an EMBL/GenBank/DDBJ whole genome shotgun (WGS) entry which is preliminary data.</text>
</comment>
<keyword evidence="12" id="KW-1185">Reference proteome</keyword>
<evidence type="ECO:0000256" key="1">
    <source>
        <dbReference type="ARBA" id="ARBA00006139"/>
    </source>
</evidence>
<evidence type="ECO:0000256" key="4">
    <source>
        <dbReference type="ARBA" id="ARBA00022692"/>
    </source>
</evidence>
<comment type="similarity">
    <text evidence="1 9 10">Belongs to the peptidase A8 family.</text>
</comment>
<dbReference type="PRINTS" id="PR00781">
    <property type="entry name" value="LIPOSIGPTASE"/>
</dbReference>
<keyword evidence="4 9" id="KW-0812">Transmembrane</keyword>
<comment type="subcellular location">
    <subcellularLocation>
        <location evidence="9">Cell membrane</location>
        <topology evidence="9">Multi-pass membrane protein</topology>
    </subcellularLocation>
</comment>
<sequence>MPYALLALVLVILDQVVKYLVLTYIPLGGYVPFLPHIACLTYVQNTGAAFSMFSQHTWILALISLIMSVVLAVALWKNFFTHPLGKVTLALLLAGAVGNLIDRTLRGFVVDMFQLLFMNFAVFNVADICVVAGGIAAAAYYLLLADKLEHKEVPHGTADADR</sequence>
<keyword evidence="8 9" id="KW-0472">Membrane</keyword>
<dbReference type="EMBL" id="JACOPN010000001">
    <property type="protein sequence ID" value="MBC5716118.1"/>
    <property type="molecule type" value="Genomic_DNA"/>
</dbReference>
<protein>
    <recommendedName>
        <fullName evidence="9">Lipoprotein signal peptidase</fullName>
        <ecNumber evidence="9">3.4.23.36</ecNumber>
    </recommendedName>
    <alternativeName>
        <fullName evidence="9">Prolipoprotein signal peptidase</fullName>
    </alternativeName>
    <alternativeName>
        <fullName evidence="9">Signal peptidase II</fullName>
        <shortName evidence="9">SPase II</shortName>
    </alternativeName>
</protein>
<dbReference type="Proteomes" id="UP000602260">
    <property type="component" value="Unassembled WGS sequence"/>
</dbReference>
<accession>A0A8J6M321</accession>
<evidence type="ECO:0000256" key="5">
    <source>
        <dbReference type="ARBA" id="ARBA00022750"/>
    </source>
</evidence>
<evidence type="ECO:0000313" key="12">
    <source>
        <dbReference type="Proteomes" id="UP000602260"/>
    </source>
</evidence>
<dbReference type="GO" id="GO:0004190">
    <property type="term" value="F:aspartic-type endopeptidase activity"/>
    <property type="evidence" value="ECO:0007669"/>
    <property type="project" value="UniProtKB-UniRule"/>
</dbReference>
<dbReference type="Pfam" id="PF01252">
    <property type="entry name" value="Peptidase_A8"/>
    <property type="match status" value="1"/>
</dbReference>
<evidence type="ECO:0000256" key="3">
    <source>
        <dbReference type="ARBA" id="ARBA00022670"/>
    </source>
</evidence>
<dbReference type="GO" id="GO:0006508">
    <property type="term" value="P:proteolysis"/>
    <property type="evidence" value="ECO:0007669"/>
    <property type="project" value="UniProtKB-KW"/>
</dbReference>
<keyword evidence="3 9" id="KW-0645">Protease</keyword>
<feature type="transmembrane region" description="Helical" evidence="9">
    <location>
        <begin position="121"/>
        <end position="143"/>
    </location>
</feature>
<gene>
    <name evidence="9 11" type="primary">lspA</name>
    <name evidence="11" type="ORF">H8S55_02040</name>
</gene>
<keyword evidence="2 9" id="KW-1003">Cell membrane</keyword>
<keyword evidence="6 9" id="KW-0378">Hydrolase</keyword>
<organism evidence="11 12">
    <name type="scientific">Flintibacter faecis</name>
    <dbReference type="NCBI Taxonomy" id="2763047"/>
    <lineage>
        <taxon>Bacteria</taxon>
        <taxon>Bacillati</taxon>
        <taxon>Bacillota</taxon>
        <taxon>Clostridia</taxon>
        <taxon>Eubacteriales</taxon>
        <taxon>Flintibacter</taxon>
    </lineage>
</organism>
<dbReference type="AlphaFoldDB" id="A0A8J6M321"/>
<dbReference type="UniPathway" id="UPA00665"/>
<feature type="active site" evidence="9">
    <location>
        <position position="127"/>
    </location>
</feature>
<evidence type="ECO:0000256" key="6">
    <source>
        <dbReference type="ARBA" id="ARBA00022801"/>
    </source>
</evidence>
<dbReference type="InterPro" id="IPR001872">
    <property type="entry name" value="Peptidase_A8"/>
</dbReference>
<evidence type="ECO:0000256" key="8">
    <source>
        <dbReference type="ARBA" id="ARBA00023136"/>
    </source>
</evidence>
<reference evidence="11" key="1">
    <citation type="submission" date="2020-08" db="EMBL/GenBank/DDBJ databases">
        <title>Genome public.</title>
        <authorList>
            <person name="Liu C."/>
            <person name="Sun Q."/>
        </authorList>
    </citation>
    <scope>NUCLEOTIDE SEQUENCE</scope>
    <source>
        <strain evidence="11">BX5</strain>
    </source>
</reference>
<evidence type="ECO:0000256" key="2">
    <source>
        <dbReference type="ARBA" id="ARBA00022475"/>
    </source>
</evidence>
<dbReference type="GO" id="GO:0005886">
    <property type="term" value="C:plasma membrane"/>
    <property type="evidence" value="ECO:0007669"/>
    <property type="project" value="UniProtKB-SubCell"/>
</dbReference>
<dbReference type="RefSeq" id="WP_186877591.1">
    <property type="nucleotide sequence ID" value="NZ_JACOPN010000001.1"/>
</dbReference>
<feature type="transmembrane region" description="Helical" evidence="9">
    <location>
        <begin position="58"/>
        <end position="76"/>
    </location>
</feature>
<feature type="active site" evidence="9">
    <location>
        <position position="111"/>
    </location>
</feature>
<comment type="caution">
    <text evidence="9">Lacks conserved residue(s) required for the propagation of feature annotation.</text>
</comment>
<dbReference type="HAMAP" id="MF_00161">
    <property type="entry name" value="LspA"/>
    <property type="match status" value="1"/>
</dbReference>
<evidence type="ECO:0000256" key="10">
    <source>
        <dbReference type="RuleBase" id="RU004181"/>
    </source>
</evidence>
<dbReference type="NCBIfam" id="TIGR00077">
    <property type="entry name" value="lspA"/>
    <property type="match status" value="1"/>
</dbReference>
<proteinExistence type="inferred from homology"/>
<evidence type="ECO:0000256" key="7">
    <source>
        <dbReference type="ARBA" id="ARBA00022989"/>
    </source>
</evidence>
<dbReference type="EC" id="3.4.23.36" evidence="9"/>
<comment type="catalytic activity">
    <reaction evidence="9">
        <text>Release of signal peptides from bacterial membrane prolipoproteins. Hydrolyzes -Xaa-Yaa-Zaa-|-(S,diacylglyceryl)Cys-, in which Xaa is hydrophobic (preferably Leu), and Yaa (Ala or Ser) and Zaa (Gly or Ala) have small, neutral side chains.</text>
        <dbReference type="EC" id="3.4.23.36"/>
    </reaction>
</comment>
<keyword evidence="5 9" id="KW-0064">Aspartyl protease</keyword>